<dbReference type="Proteomes" id="UP000826722">
    <property type="component" value="Chromosome"/>
</dbReference>
<dbReference type="InterPro" id="IPR001036">
    <property type="entry name" value="Acrflvin-R"/>
</dbReference>
<dbReference type="InterPro" id="IPR027463">
    <property type="entry name" value="AcrB_DN_DC_subdom"/>
</dbReference>
<dbReference type="Gene3D" id="1.20.1640.10">
    <property type="entry name" value="Multidrug efflux transporter AcrB transmembrane domain"/>
    <property type="match status" value="2"/>
</dbReference>
<dbReference type="SUPFAM" id="SSF82693">
    <property type="entry name" value="Multidrug efflux transporter AcrB pore domain, PN1, PN2, PC1 and PC2 subdomains"/>
    <property type="match status" value="3"/>
</dbReference>
<feature type="transmembrane region" description="Helical" evidence="1">
    <location>
        <begin position="384"/>
        <end position="409"/>
    </location>
</feature>
<keyword evidence="3" id="KW-1185">Reference proteome</keyword>
<keyword evidence="1" id="KW-1133">Transmembrane helix</keyword>
<feature type="transmembrane region" description="Helical" evidence="1">
    <location>
        <begin position="977"/>
        <end position="1001"/>
    </location>
</feature>
<keyword evidence="1" id="KW-0812">Transmembrane</keyword>
<dbReference type="PANTHER" id="PTHR32063:SF77">
    <property type="entry name" value="ACR FAMILY TRANSPORT PROTEIN"/>
    <property type="match status" value="1"/>
</dbReference>
<feature type="transmembrane region" description="Helical" evidence="1">
    <location>
        <begin position="947"/>
        <end position="965"/>
    </location>
</feature>
<feature type="transmembrane region" description="Helical" evidence="1">
    <location>
        <begin position="429"/>
        <end position="449"/>
    </location>
</feature>
<feature type="transmembrane region" description="Helical" evidence="1">
    <location>
        <begin position="358"/>
        <end position="378"/>
    </location>
</feature>
<dbReference type="Gene3D" id="3.30.70.1320">
    <property type="entry name" value="Multidrug efflux transporter AcrB pore domain like"/>
    <property type="match status" value="1"/>
</dbReference>
<dbReference type="Pfam" id="PF00873">
    <property type="entry name" value="ACR_tran"/>
    <property type="match status" value="1"/>
</dbReference>
<gene>
    <name evidence="2" type="ORF">ZMTM_00210</name>
</gene>
<proteinExistence type="predicted"/>
<dbReference type="SUPFAM" id="SSF82714">
    <property type="entry name" value="Multidrug efflux transporter AcrB TolC docking domain, DN and DC subdomains"/>
    <property type="match status" value="2"/>
</dbReference>
<feature type="transmembrane region" description="Helical" evidence="1">
    <location>
        <begin position="841"/>
        <end position="864"/>
    </location>
</feature>
<dbReference type="Gene3D" id="3.30.70.1440">
    <property type="entry name" value="Multidrug efflux transporter AcrB pore domain"/>
    <property type="match status" value="1"/>
</dbReference>
<dbReference type="AlphaFoldDB" id="A0A8D5FXE9"/>
<reference evidence="2" key="1">
    <citation type="journal article" date="2021" name="Arch. Microbiol.">
        <title>Methyloradius palustris gen. nov., sp. nov., a methanol-oxidizing bacterium isolated from snow.</title>
        <authorList>
            <person name="Miyadera T."/>
            <person name="Kojima H."/>
            <person name="Fukui M."/>
        </authorList>
    </citation>
    <scope>NUCLEOTIDE SEQUENCE</scope>
    <source>
        <strain evidence="2">Zm11</strain>
    </source>
</reference>
<feature type="transmembrane region" description="Helical" evidence="1">
    <location>
        <begin position="871"/>
        <end position="894"/>
    </location>
</feature>
<organism evidence="2 3">
    <name type="scientific">Methyloradius palustris</name>
    <dbReference type="NCBI Taxonomy" id="2778876"/>
    <lineage>
        <taxon>Bacteria</taxon>
        <taxon>Pseudomonadati</taxon>
        <taxon>Pseudomonadota</taxon>
        <taxon>Betaproteobacteria</taxon>
        <taxon>Nitrosomonadales</taxon>
        <taxon>Methylophilaceae</taxon>
        <taxon>Methyloradius</taxon>
    </lineage>
</organism>
<keyword evidence="1" id="KW-0472">Membrane</keyword>
<dbReference type="KEGG" id="mpau:ZMTM_00210"/>
<feature type="transmembrane region" description="Helical" evidence="1">
    <location>
        <begin position="900"/>
        <end position="922"/>
    </location>
</feature>
<feature type="transmembrane region" description="Helical" evidence="1">
    <location>
        <begin position="508"/>
        <end position="533"/>
    </location>
</feature>
<dbReference type="GO" id="GO:0005886">
    <property type="term" value="C:plasma membrane"/>
    <property type="evidence" value="ECO:0007669"/>
    <property type="project" value="TreeGrafter"/>
</dbReference>
<evidence type="ECO:0000256" key="1">
    <source>
        <dbReference type="SAM" id="Phobius"/>
    </source>
</evidence>
<accession>A0A8D5FXE9</accession>
<evidence type="ECO:0000313" key="3">
    <source>
        <dbReference type="Proteomes" id="UP000826722"/>
    </source>
</evidence>
<dbReference type="PANTHER" id="PTHR32063">
    <property type="match status" value="1"/>
</dbReference>
<feature type="transmembrane region" description="Helical" evidence="1">
    <location>
        <begin position="335"/>
        <end position="351"/>
    </location>
</feature>
<dbReference type="Gene3D" id="3.30.2090.10">
    <property type="entry name" value="Multidrug efflux transporter AcrB TolC docking domain, DN and DC subdomains"/>
    <property type="match status" value="2"/>
</dbReference>
<dbReference type="Gene3D" id="3.30.70.1430">
    <property type="entry name" value="Multidrug efflux transporter AcrB pore domain"/>
    <property type="match status" value="2"/>
</dbReference>
<dbReference type="EMBL" id="AP024110">
    <property type="protein sequence ID" value="BCM23762.1"/>
    <property type="molecule type" value="Genomic_DNA"/>
</dbReference>
<protein>
    <submittedName>
        <fullName evidence="2">ACR family transporter</fullName>
    </submittedName>
</protein>
<dbReference type="RefSeq" id="WP_221764346.1">
    <property type="nucleotide sequence ID" value="NZ_AP024110.1"/>
</dbReference>
<dbReference type="GO" id="GO:0042910">
    <property type="term" value="F:xenobiotic transmembrane transporter activity"/>
    <property type="evidence" value="ECO:0007669"/>
    <property type="project" value="TreeGrafter"/>
</dbReference>
<feature type="transmembrane region" description="Helical" evidence="1">
    <location>
        <begin position="461"/>
        <end position="488"/>
    </location>
</feature>
<sequence length="1025" mass="110210">MNFSAWSIRKPTPAILLFIILTAAGFVGFKALGVQNFPDFDLPTVTVTVNLPGATPSQLETTVTRIVEDSISGIGAVKHITSTVSDGNSTTLVEFELEKDLQEAVNDVRDAVTRVRPQLPADVQEPIISRVNTPGGALMTFSIHTDYMDEADLSWFVDNTVSKTLLPVKGVGKVTRLGGITREVAIRLDPLKLQAMNVTASELSSQLVSVQQEAPGGRGNLGGMEQTMRTIGNVNSIEAIAAMTIPLSDGRKIRLDEVATIKDGMAERRQIALLDGKPIISFQVFRARGASEISVAKAVRAAVAKLMEDNPRIKIDEISNTVRPVEVSYKVSMDALYEGALLAVLVVWLFLRDWRATFVSAIALPLSVIPTFAVMSMLGFTLNVITLLALTLMVGILVDDAIVEVENIVRHLRMGKPPFQAALEAADEIGLAVIATSLTLVAVFLPTAFMSGIPGKFFKQFGWTAAIAVLTSLIVARLLTPMMAAYLLKDQPAHKEDGTVMKRYLEAVRWCLTHPVLTSVATAIFFIASIALVSRLPSSFLPAGDTAQTTVTVESQPGSTIEQTMALAEQARRLIQPIKEVENIYTSIGTGTSAGSGASTTGDVRKATLTATLASIGERKRTQQQIEKEIRTKLNQIPGARISIGYGGNGEKLTVVLAGDDAALLQDTAQKVTSDLRTLPNLGNITSSASLLRPEIVIRPNFAKAAEYGVTAQAIGQAVRVATTGDYDVSLPKLNLPERQIPIRMMLEQNARDNLETVKQLRVKSSNGTIPLQNVADVTINGGPAQIDRYDRRRNITISIELQGRPLGDVTKEVNQLKSLQKLPAGVHRVASGDTERQAELFGGFLLAMVAGVFCVYGVMVLLFNDFLQPFTVLAALPLAVGGALGLLALLGYSLSLPSLIGLIMLMGIVTKNSILLVEYAITARRDHGLDRTAAIIDACHKRSRPILMTTIAMIAGMLPMALGLEGDSSFRAPMAMAVIGGLMTSTILSLLVIPVVFEIVDELKVRLVKRFSGKSVQQVKAIEA</sequence>
<dbReference type="SUPFAM" id="SSF82866">
    <property type="entry name" value="Multidrug efflux transporter AcrB transmembrane domain"/>
    <property type="match status" value="2"/>
</dbReference>
<name>A0A8D5FXE9_9PROT</name>
<dbReference type="PRINTS" id="PR00702">
    <property type="entry name" value="ACRIFLAVINRP"/>
</dbReference>
<evidence type="ECO:0000313" key="2">
    <source>
        <dbReference type="EMBL" id="BCM23762.1"/>
    </source>
</evidence>